<name>I3ZBP3_TERRK</name>
<dbReference type="RefSeq" id="WP_014784230.1">
    <property type="nucleotide sequence ID" value="NC_018014.1"/>
</dbReference>
<dbReference type="EMBL" id="CP003379">
    <property type="protein sequence ID" value="AFL86661.1"/>
    <property type="molecule type" value="Genomic_DNA"/>
</dbReference>
<evidence type="ECO:0000313" key="1">
    <source>
        <dbReference type="EMBL" id="AFL86661.1"/>
    </source>
</evidence>
<evidence type="ECO:0000313" key="2">
    <source>
        <dbReference type="Proteomes" id="UP000006056"/>
    </source>
</evidence>
<dbReference type="InterPro" id="IPR016195">
    <property type="entry name" value="Pol/histidinol_Pase-like"/>
</dbReference>
<dbReference type="KEGG" id="trs:Terro_0312"/>
<dbReference type="HOGENOM" id="CLU_760105_0_0_0"/>
<keyword evidence="2" id="KW-1185">Reference proteome</keyword>
<sequence>MAVRSEISCIWKEKGVIADYRTGVSLHSHTSMSEESLSFIQDMSQGLPFVQKLFAHYTTKCHKNHALTLDFVSAHWRPPLQPLMAFDLEFTQIANLGLHPLVSISDHDNMEAPMLLRTVPHARNIPVSVEWTAPFGRTCFHLGIHNLPTADARMWMERFTVATASPDESVVYKILRDLHSLKQVLIVFNHPIWDLYSVGREVHMAEVRRFLAVNGDFMHALELNGLRHASENREVTAMARETGHLLISGGDRHGMEPNANINLTSATSFHEFVHEIRVERRSHVLFMAQYAQPWKLRILRSTLDAVTDYSDFMPGWQRWDERAFHKDRAGVMQPLSNLWVGGKAPKALALGVRVVRMARNTTVARSIGMAFPGKNDFRPNYDII</sequence>
<gene>
    <name evidence="1" type="ordered locus">Terro_0312</name>
</gene>
<dbReference type="SUPFAM" id="SSF89550">
    <property type="entry name" value="PHP domain-like"/>
    <property type="match status" value="1"/>
</dbReference>
<reference evidence="1 2" key="1">
    <citation type="submission" date="2012-06" db="EMBL/GenBank/DDBJ databases">
        <title>Complete genome of Terriglobus roseus DSM 18391.</title>
        <authorList>
            <consortium name="US DOE Joint Genome Institute (JGI-PGF)"/>
            <person name="Lucas S."/>
            <person name="Copeland A."/>
            <person name="Lapidus A."/>
            <person name="Glavina del Rio T."/>
            <person name="Dalin E."/>
            <person name="Tice H."/>
            <person name="Bruce D."/>
            <person name="Goodwin L."/>
            <person name="Pitluck S."/>
            <person name="Peters L."/>
            <person name="Mikhailova N."/>
            <person name="Munk A.C.C."/>
            <person name="Kyrpides N."/>
            <person name="Mavromatis K."/>
            <person name="Ivanova N."/>
            <person name="Brettin T."/>
            <person name="Detter J.C."/>
            <person name="Han C."/>
            <person name="Larimer F."/>
            <person name="Land M."/>
            <person name="Hauser L."/>
            <person name="Markowitz V."/>
            <person name="Cheng J.-F."/>
            <person name="Hugenholtz P."/>
            <person name="Woyke T."/>
            <person name="Wu D."/>
            <person name="Brambilla E."/>
            <person name="Klenk H.-P."/>
            <person name="Eisen J.A."/>
        </authorList>
    </citation>
    <scope>NUCLEOTIDE SEQUENCE [LARGE SCALE GENOMIC DNA]</scope>
    <source>
        <strain evidence="2">DSM 18391 / NRRL B-41598 / KBS 63</strain>
    </source>
</reference>
<protein>
    <submittedName>
        <fullName evidence="1">Uncharacterized protein</fullName>
    </submittedName>
</protein>
<proteinExistence type="predicted"/>
<dbReference type="Proteomes" id="UP000006056">
    <property type="component" value="Chromosome"/>
</dbReference>
<organism evidence="1 2">
    <name type="scientific">Terriglobus roseus (strain DSM 18391 / NRRL B-41598 / KBS 63)</name>
    <dbReference type="NCBI Taxonomy" id="926566"/>
    <lineage>
        <taxon>Bacteria</taxon>
        <taxon>Pseudomonadati</taxon>
        <taxon>Acidobacteriota</taxon>
        <taxon>Terriglobia</taxon>
        <taxon>Terriglobales</taxon>
        <taxon>Acidobacteriaceae</taxon>
        <taxon>Terriglobus</taxon>
    </lineage>
</organism>
<accession>I3ZBP3</accession>
<dbReference type="Gene3D" id="3.20.20.140">
    <property type="entry name" value="Metal-dependent hydrolases"/>
    <property type="match status" value="1"/>
</dbReference>
<dbReference type="AlphaFoldDB" id="I3ZBP3"/>
<dbReference type="eggNOG" id="COG0613">
    <property type="taxonomic scope" value="Bacteria"/>
</dbReference>
<dbReference type="OrthoDB" id="102997at2"/>